<reference evidence="2 3" key="1">
    <citation type="submission" date="2018-09" db="EMBL/GenBank/DDBJ databases">
        <authorList>
            <person name="Tagini F."/>
        </authorList>
    </citation>
    <scope>NUCLEOTIDE SEQUENCE [LARGE SCALE GENOMIC DNA]</scope>
    <source>
        <strain evidence="2 3">MK4</strain>
    </source>
</reference>
<evidence type="ECO:0000313" key="2">
    <source>
        <dbReference type="EMBL" id="VAZ87181.1"/>
    </source>
</evidence>
<feature type="compositionally biased region" description="Basic residues" evidence="1">
    <location>
        <begin position="99"/>
        <end position="111"/>
    </location>
</feature>
<name>A0ABY6RBZ7_9MYCO</name>
<evidence type="ECO:0000313" key="3">
    <source>
        <dbReference type="Proteomes" id="UP000271464"/>
    </source>
</evidence>
<comment type="caution">
    <text evidence="2">The sequence shown here is derived from an EMBL/GenBank/DDBJ whole genome shotgun (WGS) entry which is preliminary data.</text>
</comment>
<feature type="region of interest" description="Disordered" evidence="1">
    <location>
        <begin position="99"/>
        <end position="177"/>
    </location>
</feature>
<feature type="compositionally biased region" description="Low complexity" evidence="1">
    <location>
        <begin position="139"/>
        <end position="156"/>
    </location>
</feature>
<accession>A0ABY6RBZ7</accession>
<keyword evidence="3" id="KW-1185">Reference proteome</keyword>
<protein>
    <submittedName>
        <fullName evidence="2">Uncharacterized protein</fullName>
    </submittedName>
</protein>
<evidence type="ECO:0000256" key="1">
    <source>
        <dbReference type="SAM" id="MobiDB-lite"/>
    </source>
</evidence>
<organism evidence="2 3">
    <name type="scientific">Mycobacterium persicum</name>
    <dbReference type="NCBI Taxonomy" id="1487726"/>
    <lineage>
        <taxon>Bacteria</taxon>
        <taxon>Bacillati</taxon>
        <taxon>Actinomycetota</taxon>
        <taxon>Actinomycetes</taxon>
        <taxon>Mycobacteriales</taxon>
        <taxon>Mycobacteriaceae</taxon>
        <taxon>Mycobacterium</taxon>
    </lineage>
</organism>
<gene>
    <name evidence="2" type="ORF">LAUMK4_00289</name>
</gene>
<dbReference type="EMBL" id="UPHM01000007">
    <property type="protein sequence ID" value="VAZ87181.1"/>
    <property type="molecule type" value="Genomic_DNA"/>
</dbReference>
<proteinExistence type="predicted"/>
<sequence>MSEQPKNARALNALTYEQRLDHPRRCTARRQRDGKPCGRFAIRGGTVCRIHGGASPQAQRKAKERLNFAKAIMLERAVRGVTPDPSVSPADKRLAKVVAKRAGKPIRRAAKRPAGPPGPIPDAPTNRAPEPERRPVPAPEAAVAQPERPVEPAKPAGAPPWAEPPARTPSGQLVPEEQALAEIAAANRRARVSHRRRQCR</sequence>
<dbReference type="Proteomes" id="UP000271464">
    <property type="component" value="Unassembled WGS sequence"/>
</dbReference>
<feature type="compositionally biased region" description="Pro residues" evidence="1">
    <location>
        <begin position="157"/>
        <end position="167"/>
    </location>
</feature>